<proteinExistence type="predicted"/>
<sequence length="71" mass="7879">MEGAKSLHGCGAIRKLPYTILRENAEEWKRLAVEAGREGGSCDKNMEAFVDEIMFSKADEVKDKDDCSKGI</sequence>
<reference evidence="1" key="1">
    <citation type="submission" date="2019-12" db="EMBL/GenBank/DDBJ databases">
        <title>Genome sequencing and annotation of Brassica cretica.</title>
        <authorList>
            <person name="Studholme D.J."/>
            <person name="Sarris P.F."/>
        </authorList>
    </citation>
    <scope>NUCLEOTIDE SEQUENCE</scope>
    <source>
        <strain evidence="1">PFS-001/15</strain>
        <tissue evidence="1">Leaf</tissue>
    </source>
</reference>
<dbReference type="Proteomes" id="UP000712281">
    <property type="component" value="Unassembled WGS sequence"/>
</dbReference>
<organism evidence="1 2">
    <name type="scientific">Brassica cretica</name>
    <name type="common">Mustard</name>
    <dbReference type="NCBI Taxonomy" id="69181"/>
    <lineage>
        <taxon>Eukaryota</taxon>
        <taxon>Viridiplantae</taxon>
        <taxon>Streptophyta</taxon>
        <taxon>Embryophyta</taxon>
        <taxon>Tracheophyta</taxon>
        <taxon>Spermatophyta</taxon>
        <taxon>Magnoliopsida</taxon>
        <taxon>eudicotyledons</taxon>
        <taxon>Gunneridae</taxon>
        <taxon>Pentapetalae</taxon>
        <taxon>rosids</taxon>
        <taxon>malvids</taxon>
        <taxon>Brassicales</taxon>
        <taxon>Brassicaceae</taxon>
        <taxon>Brassiceae</taxon>
        <taxon>Brassica</taxon>
    </lineage>
</organism>
<name>A0A8S9HI73_BRACR</name>
<protein>
    <submittedName>
        <fullName evidence="1">Uncharacterized protein</fullName>
    </submittedName>
</protein>
<dbReference type="EMBL" id="QGKW02001940">
    <property type="protein sequence ID" value="KAF2555378.1"/>
    <property type="molecule type" value="Genomic_DNA"/>
</dbReference>
<comment type="caution">
    <text evidence="1">The sequence shown here is derived from an EMBL/GenBank/DDBJ whole genome shotgun (WGS) entry which is preliminary data.</text>
</comment>
<dbReference type="AlphaFoldDB" id="A0A8S9HI73"/>
<evidence type="ECO:0000313" key="2">
    <source>
        <dbReference type="Proteomes" id="UP000712281"/>
    </source>
</evidence>
<accession>A0A8S9HI73</accession>
<gene>
    <name evidence="1" type="ORF">F2Q68_00012926</name>
</gene>
<evidence type="ECO:0000313" key="1">
    <source>
        <dbReference type="EMBL" id="KAF2555378.1"/>
    </source>
</evidence>